<dbReference type="InParanoid" id="A0A212FFR6"/>
<dbReference type="InterPro" id="IPR011047">
    <property type="entry name" value="Quinoprotein_ADH-like_sf"/>
</dbReference>
<comment type="caution">
    <text evidence="1">The sequence shown here is derived from an EMBL/GenBank/DDBJ whole genome shotgun (WGS) entry which is preliminary data.</text>
</comment>
<reference evidence="1 2" key="1">
    <citation type="journal article" date="2011" name="Cell">
        <title>The monarch butterfly genome yields insights into long-distance migration.</title>
        <authorList>
            <person name="Zhan S."/>
            <person name="Merlin C."/>
            <person name="Boore J.L."/>
            <person name="Reppert S.M."/>
        </authorList>
    </citation>
    <scope>NUCLEOTIDE SEQUENCE [LARGE SCALE GENOMIC DNA]</scope>
    <source>
        <strain evidence="1">F-2</strain>
    </source>
</reference>
<protein>
    <recommendedName>
        <fullName evidence="3">Ommochrome-binding protein-like</fullName>
    </recommendedName>
</protein>
<keyword evidence="2" id="KW-1185">Reference proteome</keyword>
<evidence type="ECO:0008006" key="3">
    <source>
        <dbReference type="Google" id="ProtNLM"/>
    </source>
</evidence>
<proteinExistence type="predicted"/>
<evidence type="ECO:0000313" key="2">
    <source>
        <dbReference type="Proteomes" id="UP000007151"/>
    </source>
</evidence>
<gene>
    <name evidence="1" type="ORF">KGM_212531</name>
</gene>
<organism evidence="1 2">
    <name type="scientific">Danaus plexippus plexippus</name>
    <dbReference type="NCBI Taxonomy" id="278856"/>
    <lineage>
        <taxon>Eukaryota</taxon>
        <taxon>Metazoa</taxon>
        <taxon>Ecdysozoa</taxon>
        <taxon>Arthropoda</taxon>
        <taxon>Hexapoda</taxon>
        <taxon>Insecta</taxon>
        <taxon>Pterygota</taxon>
        <taxon>Neoptera</taxon>
        <taxon>Endopterygota</taxon>
        <taxon>Lepidoptera</taxon>
        <taxon>Glossata</taxon>
        <taxon>Ditrysia</taxon>
        <taxon>Papilionoidea</taxon>
        <taxon>Nymphalidae</taxon>
        <taxon>Danainae</taxon>
        <taxon>Danaini</taxon>
        <taxon>Danaina</taxon>
        <taxon>Danaus</taxon>
        <taxon>Danaus</taxon>
    </lineage>
</organism>
<accession>A0A212FFR6</accession>
<evidence type="ECO:0000313" key="1">
    <source>
        <dbReference type="EMBL" id="OWR52581.1"/>
    </source>
</evidence>
<dbReference type="KEGG" id="dpl:KGM_212531"/>
<dbReference type="Proteomes" id="UP000007151">
    <property type="component" value="Unassembled WGS sequence"/>
</dbReference>
<sequence length="595" mass="66489">MFRPEEVIFSTNYNITKLLVPSGGTSYIHEDVSNIPSIFLTISDPRLEGGSCIYVLEELAAYEILEGGRDSTSDYSTDKNVYFGGKDGVYRYDAETLSAKKFGPFRDDIIQIQKANGSDTIYYLTSDKKLFKLQKNGTVKSKVQAVSCALEFVLDTSNNIYFIACDDGLPRVIKPDGNLVDFMSSVTEDFKEVTLLRPAFLMDRSIPFIADGQLYVLYANGTSEKKDFFIKERPTAYSVDAALYLVAALDGKTRKMRALVCLCIFLLIGEYLAAPLSEENDEKIVIPRQIFDKSLVKYKAEHDIVDIIVPLNALNFDESMKDSDSKSESDENDLTDVTVFLVEADLKDGKRIDHGLYLYKNDEVKMILPNGRAAASSSNENKLVYFGATDGLYVYNVDSKSADKYGKFSDSIIDIATNEDGKHIYILSEDHILYNVTNGGEDKVILDEVEDAQEIVLDDSENIYFYDDNKDVFIKNADGIIKVQGLPEGGKSLKLVNPPFIMEESIPLMIDNVLYVIYANGTSDAPGLEFSPNAKPTAYGADAVLVQYYAYNKRLYEFNLLSLIAEDIFEGMQDEVENIRNNAEKGKNSLGSKRS</sequence>
<dbReference type="eggNOG" id="ENOG502T6XK">
    <property type="taxonomic scope" value="Eukaryota"/>
</dbReference>
<dbReference type="AlphaFoldDB" id="A0A212FFR6"/>
<dbReference type="SUPFAM" id="SSF50998">
    <property type="entry name" value="Quinoprotein alcohol dehydrogenase-like"/>
    <property type="match status" value="1"/>
</dbReference>
<name>A0A212FFR6_DANPL</name>
<dbReference type="EMBL" id="AGBW02008773">
    <property type="protein sequence ID" value="OWR52581.1"/>
    <property type="molecule type" value="Genomic_DNA"/>
</dbReference>